<reference evidence="1 2" key="1">
    <citation type="submission" date="2019-10" db="EMBL/GenBank/DDBJ databases">
        <title>Whole-genome sequence of the extremophile Heliorestis acidaminivorans DSM 24790.</title>
        <authorList>
            <person name="Kyndt J.A."/>
            <person name="Meyer T.E."/>
        </authorList>
    </citation>
    <scope>NUCLEOTIDE SEQUENCE [LARGE SCALE GENOMIC DNA]</scope>
    <source>
        <strain evidence="1 2">DSM 24790</strain>
    </source>
</reference>
<organism evidence="1 2">
    <name type="scientific">Heliorestis acidaminivorans</name>
    <dbReference type="NCBI Taxonomy" id="553427"/>
    <lineage>
        <taxon>Bacteria</taxon>
        <taxon>Bacillati</taxon>
        <taxon>Bacillota</taxon>
        <taxon>Clostridia</taxon>
        <taxon>Eubacteriales</taxon>
        <taxon>Heliobacteriaceae</taxon>
        <taxon>Heliorestis</taxon>
    </lineage>
</organism>
<keyword evidence="1" id="KW-0547">Nucleotide-binding</keyword>
<dbReference type="EMBL" id="WBXO01000007">
    <property type="protein sequence ID" value="KAB2952144.1"/>
    <property type="molecule type" value="Genomic_DNA"/>
</dbReference>
<accession>A0A6I0F1D2</accession>
<comment type="caution">
    <text evidence="1">The sequence shown here is derived from an EMBL/GenBank/DDBJ whole genome shotgun (WGS) entry which is preliminary data.</text>
</comment>
<gene>
    <name evidence="1" type="ORF">F9B85_10045</name>
</gene>
<keyword evidence="1" id="KW-0067">ATP-binding</keyword>
<dbReference type="GO" id="GO:0005524">
    <property type="term" value="F:ATP binding"/>
    <property type="evidence" value="ECO:0007669"/>
    <property type="project" value="UniProtKB-KW"/>
</dbReference>
<name>A0A6I0F1D2_9FIRM</name>
<dbReference type="Proteomes" id="UP000468766">
    <property type="component" value="Unassembled WGS sequence"/>
</dbReference>
<protein>
    <submittedName>
        <fullName evidence="1">ATP-binding protein</fullName>
    </submittedName>
</protein>
<keyword evidence="2" id="KW-1185">Reference proteome</keyword>
<dbReference type="RefSeq" id="WP_151620497.1">
    <property type="nucleotide sequence ID" value="NZ_WBXO01000007.1"/>
</dbReference>
<sequence>MIDKFFDSGFEAVIVQGDEDYGKTTLLAQYANEKNKSSISLFIKPSSRFTYDPEFLKLDLYRQIEAILENDISEIPDNISDSLIRQKLFKLQGLIRNRKKKLHFIIDGLDEIPQEDIQVKEQIINILPLGMPDIYFVFSAKSYNVDSFFLEEKRINYKDLPLVEFTLGEAISFLRDLMQEKLIKDITKIYKRVPGRLASIRRIIIAGESPKNLLVEVPEKLFQVEWKTVERTDELQNKILSIIVHDKRKHYIKDLAKILNTKTDLVLQKLEGLSFVEIDKQNEEVSFVSESYRLFAAQQLAHLKDYTNSIIIDYLLKEPAELDSLLLLPNYFASSERHNDLLNYLSSEILNAIVSKTQSISLIKQISNLGIEAAASLEKDDSLIKFSVYNVTLNELSEAKVWKSEVNAKMALNDYEGALSLAQRPVLLEERIHLLALIAKGKKEDGLSPEPALIEQIRNIYKQIDFSLLGDKAIDIASDLVYSCPDLAIELVETVTQKGQNYNNKKAFSTLTLAAIQQSELTKNTELHIKNPKVHRFISEVTLIINNYSASEVISNVEKFDNVSDRLYLLRQWAINNKYRSDAIEVIEYSLKLSITTTLFAPNARIYREISEPLPFVSDKTRLKTIIGMLDSQKGLIAGPTEDFVELQLLLAQAEHTFDKNASKDRLEDTYLLIIDLEDLSIKCQCLAQLLVSLFIIDDKSLFNRKEDDLYYIVENDFNENINILLMFVGEQFYETRGVVRALAKKIPDMAIDICKRLNTEIRRNAMFNELINSLLAQPIKNVNFLQVVNIVKAITCFETKDVVLDNIMEKVYKEKRDFNLQQLTYLYQLYEEINNMYDIELKCKAYCFFYGVISKLDQQNQGIKNDILSNLEKNWTKMDVEWDKVNVGFNIAGILTEYTYENAKKYIESTQEIRENIELSTAVSGNAYIIFIRLAIMAYSGLQIKSNDTVEDLEYIKKLIKLVPSNSEQASLWSDLALRLYLNNKRIECEKIMSMNVRPLLYDIKFKDLIAYHSLIVDTAPALYKTHSQTTIEIIEDLPRDKKDSAYEKIIQFLISKLPLFEPFDFTNYTSAYLTYEDITDICFILQKIQTDYLIVRFISIITDIVKNLTKKNQITKNQLNEIICKIENIITEKLPDKNNIMHYGYVILAQVYMTKIKKTNSENWRLLIDETEKITNVSDKSFLFSSLASEMPIKEQKKREDLIKKAKDLADTIPTTWDKLDRYETIAYEAWNVNKTFSKKIFEEAMKITLSYNNNKNYPFKKYQHKLIDITYKLDPEFASFLASQIDDDPARIKIKRELLEHMEVLNYKKQITSKRSNTEQFDKKKISHLPHIAWNLLSSLNAGRITPLHIEQTREFVRIASSLSLAESYPIFLWILKNLIVRNANTDQANIFIRPVLVAMLFGAELTLKLAGRTIQQLTSQKSHRPSNIVYINCGERNKAMEAIEEWIKSNPIEYIYICDSYFGPSELEILLLISSYNPNCRVKILTSKKHQNNENVIGDPADYYQNYWRTKVSDQDPPDTEIVVVSVKSSGDSPVHDRWLLTKGSGLRLGSSLNSLGLTKDSEISFLSSEEASKIEEEVLKYINRTEVLFNNEKIRYMSFNL</sequence>
<proteinExistence type="predicted"/>
<dbReference type="Gene3D" id="3.40.50.300">
    <property type="entry name" value="P-loop containing nucleotide triphosphate hydrolases"/>
    <property type="match status" value="1"/>
</dbReference>
<evidence type="ECO:0000313" key="1">
    <source>
        <dbReference type="EMBL" id="KAB2952144.1"/>
    </source>
</evidence>
<dbReference type="OrthoDB" id="7055454at2"/>
<evidence type="ECO:0000313" key="2">
    <source>
        <dbReference type="Proteomes" id="UP000468766"/>
    </source>
</evidence>
<dbReference type="InterPro" id="IPR027417">
    <property type="entry name" value="P-loop_NTPase"/>
</dbReference>
<dbReference type="SUPFAM" id="SSF52540">
    <property type="entry name" value="P-loop containing nucleoside triphosphate hydrolases"/>
    <property type="match status" value="1"/>
</dbReference>